<reference evidence="2" key="1">
    <citation type="submission" date="2013-04" db="EMBL/GenBank/DDBJ databases">
        <authorList>
            <person name="Qu J."/>
            <person name="Murali S.C."/>
            <person name="Bandaranaike D."/>
            <person name="Bellair M."/>
            <person name="Blankenburg K."/>
            <person name="Chao H."/>
            <person name="Dinh H."/>
            <person name="Doddapaneni H."/>
            <person name="Downs B."/>
            <person name="Dugan-Rocha S."/>
            <person name="Elkadiri S."/>
            <person name="Gnanaolivu R.D."/>
            <person name="Hernandez B."/>
            <person name="Javaid M."/>
            <person name="Jayaseelan J.C."/>
            <person name="Lee S."/>
            <person name="Li M."/>
            <person name="Ming W."/>
            <person name="Munidasa M."/>
            <person name="Muniz J."/>
            <person name="Nguyen L."/>
            <person name="Ongeri F."/>
            <person name="Osuji N."/>
            <person name="Pu L.-L."/>
            <person name="Puazo M."/>
            <person name="Qu C."/>
            <person name="Quiroz J."/>
            <person name="Raj R."/>
            <person name="Weissenberger G."/>
            <person name="Xin Y."/>
            <person name="Zou X."/>
            <person name="Han Y."/>
            <person name="Richards S."/>
            <person name="Worley K."/>
            <person name="Muzny D."/>
            <person name="Gibbs R."/>
        </authorList>
    </citation>
    <scope>NUCLEOTIDE SEQUENCE</scope>
    <source>
        <strain evidence="2">Sampled in the wild</strain>
    </source>
</reference>
<evidence type="ECO:0000313" key="3">
    <source>
        <dbReference type="Proteomes" id="UP000792457"/>
    </source>
</evidence>
<protein>
    <submittedName>
        <fullName evidence="2">Uncharacterized protein</fullName>
    </submittedName>
</protein>
<evidence type="ECO:0000313" key="2">
    <source>
        <dbReference type="EMBL" id="KAG8228730.1"/>
    </source>
</evidence>
<sequence length="93" mass="10476">MERDIGESGGEAVDENEVERRRDGCDETIVLRPLGGRNIRHKSSQPKTKHHLLISEVFLGEGEEARVMHLSNAGFVRGAGRKRKKKRRGNMVV</sequence>
<keyword evidence="3" id="KW-1185">Reference proteome</keyword>
<reference evidence="2" key="2">
    <citation type="submission" date="2017-10" db="EMBL/GenBank/DDBJ databases">
        <title>Ladona fulva Genome sequencing and assembly.</title>
        <authorList>
            <person name="Murali S."/>
            <person name="Richards S."/>
            <person name="Bandaranaike D."/>
            <person name="Bellair M."/>
            <person name="Blankenburg K."/>
            <person name="Chao H."/>
            <person name="Dinh H."/>
            <person name="Doddapaneni H."/>
            <person name="Dugan-Rocha S."/>
            <person name="Elkadiri S."/>
            <person name="Gnanaolivu R."/>
            <person name="Hernandez B."/>
            <person name="Skinner E."/>
            <person name="Javaid M."/>
            <person name="Lee S."/>
            <person name="Li M."/>
            <person name="Ming W."/>
            <person name="Munidasa M."/>
            <person name="Muniz J."/>
            <person name="Nguyen L."/>
            <person name="Hughes D."/>
            <person name="Osuji N."/>
            <person name="Pu L.-L."/>
            <person name="Puazo M."/>
            <person name="Qu C."/>
            <person name="Quiroz J."/>
            <person name="Raj R."/>
            <person name="Weissenberger G."/>
            <person name="Xin Y."/>
            <person name="Zou X."/>
            <person name="Han Y."/>
            <person name="Worley K."/>
            <person name="Muzny D."/>
            <person name="Gibbs R."/>
        </authorList>
    </citation>
    <scope>NUCLEOTIDE SEQUENCE</scope>
    <source>
        <strain evidence="2">Sampled in the wild</strain>
    </source>
</reference>
<dbReference type="EMBL" id="KZ308383">
    <property type="protein sequence ID" value="KAG8228730.1"/>
    <property type="molecule type" value="Genomic_DNA"/>
</dbReference>
<name>A0A8K0K5G4_LADFU</name>
<dbReference type="AlphaFoldDB" id="A0A8K0K5G4"/>
<proteinExistence type="predicted"/>
<organism evidence="2 3">
    <name type="scientific">Ladona fulva</name>
    <name type="common">Scarce chaser dragonfly</name>
    <name type="synonym">Libellula fulva</name>
    <dbReference type="NCBI Taxonomy" id="123851"/>
    <lineage>
        <taxon>Eukaryota</taxon>
        <taxon>Metazoa</taxon>
        <taxon>Ecdysozoa</taxon>
        <taxon>Arthropoda</taxon>
        <taxon>Hexapoda</taxon>
        <taxon>Insecta</taxon>
        <taxon>Pterygota</taxon>
        <taxon>Palaeoptera</taxon>
        <taxon>Odonata</taxon>
        <taxon>Epiprocta</taxon>
        <taxon>Anisoptera</taxon>
        <taxon>Libelluloidea</taxon>
        <taxon>Libellulidae</taxon>
        <taxon>Ladona</taxon>
    </lineage>
</organism>
<evidence type="ECO:0000256" key="1">
    <source>
        <dbReference type="SAM" id="MobiDB-lite"/>
    </source>
</evidence>
<comment type="caution">
    <text evidence="2">The sequence shown here is derived from an EMBL/GenBank/DDBJ whole genome shotgun (WGS) entry which is preliminary data.</text>
</comment>
<accession>A0A8K0K5G4</accession>
<gene>
    <name evidence="2" type="ORF">J437_LFUL007065</name>
</gene>
<dbReference type="Proteomes" id="UP000792457">
    <property type="component" value="Unassembled WGS sequence"/>
</dbReference>
<feature type="region of interest" description="Disordered" evidence="1">
    <location>
        <begin position="1"/>
        <end position="24"/>
    </location>
</feature>